<dbReference type="InterPro" id="IPR051448">
    <property type="entry name" value="CdaR-like_regulators"/>
</dbReference>
<proteinExistence type="inferred from homology"/>
<dbReference type="Proteomes" id="UP001165283">
    <property type="component" value="Unassembled WGS sequence"/>
</dbReference>
<dbReference type="Pfam" id="PF13556">
    <property type="entry name" value="HTH_30"/>
    <property type="match status" value="1"/>
</dbReference>
<feature type="domain" description="PucR C-terminal helix-turn-helix" evidence="2">
    <location>
        <begin position="421"/>
        <end position="478"/>
    </location>
</feature>
<dbReference type="Pfam" id="PF17853">
    <property type="entry name" value="GGDEF_2"/>
    <property type="match status" value="1"/>
</dbReference>
<evidence type="ECO:0000313" key="4">
    <source>
        <dbReference type="EMBL" id="MCO1655115.1"/>
    </source>
</evidence>
<dbReference type="InterPro" id="IPR042070">
    <property type="entry name" value="PucR_C-HTH_sf"/>
</dbReference>
<evidence type="ECO:0000313" key="5">
    <source>
        <dbReference type="Proteomes" id="UP001165283"/>
    </source>
</evidence>
<dbReference type="PANTHER" id="PTHR33744:SF7">
    <property type="entry name" value="PUCR FAMILY TRANSCRIPTIONAL REGULATOR"/>
    <property type="match status" value="1"/>
</dbReference>
<evidence type="ECO:0000259" key="2">
    <source>
        <dbReference type="Pfam" id="PF13556"/>
    </source>
</evidence>
<gene>
    <name evidence="4" type="ORF">KDL28_08595</name>
</gene>
<sequence length="484" mass="51027">MRLAALLDHPDWAGVQVLAGDPDPVEIRDVRTVPDLRAEPVDAECALLVVAIAADRGDWHLDALLRRAGAAGAAAVLLPGRAELRRASSLLAERIGVAVLGAPDPLAVGLVATRLLRAPDQVVADLVSRTAAAGAAATGGVDGLLAELARVWRRPVWLLDGTGRRVAGPDPGPAGQETLVRAVGADGHPGSRLAVAVPPGVPAETAAVTAAMAVAAESMGHRLAQQRLTVERDARLRTSLLVELLQTTGDPAPETRRRAVDAGWRLDGWHIGIRIDVPAGVDAVAVRPEVLRAFDTAHLSAAVVEQGSGWGAWSTFEHEPGSDELHRHATAARRAHWLLRSSVRSAMGVGRVYRGVDGLARTLGEAGDAARLAVTRTASGHFVHVDRLGLGRLLLAWTRTDTFLPAARSMLDPLHGQPGDLLRTLTAHLDAESSLTETAAVLGVHRNTVTARVARAQELLGVDLTDPDERLALHLACRSVLFHS</sequence>
<accession>A0ABT0ZWQ8</accession>
<protein>
    <submittedName>
        <fullName evidence="4">Helix-turn-helix domain-containing protein</fullName>
    </submittedName>
</protein>
<dbReference type="InterPro" id="IPR041522">
    <property type="entry name" value="CdaR_GGDEF"/>
</dbReference>
<evidence type="ECO:0000256" key="1">
    <source>
        <dbReference type="ARBA" id="ARBA00006754"/>
    </source>
</evidence>
<dbReference type="EMBL" id="JAGSOV010000019">
    <property type="protein sequence ID" value="MCO1655115.1"/>
    <property type="molecule type" value="Genomic_DNA"/>
</dbReference>
<name>A0ABT0ZWQ8_9PSEU</name>
<organism evidence="4 5">
    <name type="scientific">Pseudonocardia humida</name>
    <dbReference type="NCBI Taxonomy" id="2800819"/>
    <lineage>
        <taxon>Bacteria</taxon>
        <taxon>Bacillati</taxon>
        <taxon>Actinomycetota</taxon>
        <taxon>Actinomycetes</taxon>
        <taxon>Pseudonocardiales</taxon>
        <taxon>Pseudonocardiaceae</taxon>
        <taxon>Pseudonocardia</taxon>
    </lineage>
</organism>
<dbReference type="InterPro" id="IPR025736">
    <property type="entry name" value="PucR_C-HTH_dom"/>
</dbReference>
<dbReference type="Gene3D" id="1.10.10.2840">
    <property type="entry name" value="PucR C-terminal helix-turn-helix domain"/>
    <property type="match status" value="1"/>
</dbReference>
<comment type="similarity">
    <text evidence="1">Belongs to the CdaR family.</text>
</comment>
<comment type="caution">
    <text evidence="4">The sequence shown here is derived from an EMBL/GenBank/DDBJ whole genome shotgun (WGS) entry which is preliminary data.</text>
</comment>
<feature type="domain" description="CdaR GGDEF-like" evidence="3">
    <location>
        <begin position="249"/>
        <end position="372"/>
    </location>
</feature>
<evidence type="ECO:0000259" key="3">
    <source>
        <dbReference type="Pfam" id="PF17853"/>
    </source>
</evidence>
<dbReference type="PANTHER" id="PTHR33744">
    <property type="entry name" value="CARBOHYDRATE DIACID REGULATOR"/>
    <property type="match status" value="1"/>
</dbReference>
<reference evidence="4" key="1">
    <citation type="submission" date="2021-04" db="EMBL/GenBank/DDBJ databases">
        <title>Pseudonocardia sp. nov., isolated from sandy soil of mangrove forest.</title>
        <authorList>
            <person name="Zan Z."/>
            <person name="Huang R."/>
            <person name="Liu W."/>
        </authorList>
    </citation>
    <scope>NUCLEOTIDE SEQUENCE</scope>
    <source>
        <strain evidence="4">S2-4</strain>
    </source>
</reference>
<keyword evidence="5" id="KW-1185">Reference proteome</keyword>